<evidence type="ECO:0000256" key="1">
    <source>
        <dbReference type="SAM" id="MobiDB-lite"/>
    </source>
</evidence>
<accession>A0A1Y1QBX6</accession>
<evidence type="ECO:0000313" key="3">
    <source>
        <dbReference type="Proteomes" id="UP000192491"/>
    </source>
</evidence>
<comment type="caution">
    <text evidence="2">The sequence shown here is derived from an EMBL/GenBank/DDBJ whole genome shotgun (WGS) entry which is preliminary data.</text>
</comment>
<evidence type="ECO:0000313" key="2">
    <source>
        <dbReference type="EMBL" id="OQX02237.1"/>
    </source>
</evidence>
<feature type="region of interest" description="Disordered" evidence="1">
    <location>
        <begin position="1"/>
        <end position="27"/>
    </location>
</feature>
<protein>
    <submittedName>
        <fullName evidence="2">Uncharacterized protein</fullName>
    </submittedName>
</protein>
<sequence length="105" mass="11199">MQTHDSNLRPSVRNNKPDSRPGTAPMDRIVSVDQHPAPFPMSGNNFRTLSPLECAAFALAQLYPDDPENLAADYAVALAEFKRLQGGGKCTCVAVDLAEGNANAA</sequence>
<organism evidence="2 3">
    <name type="scientific">Thiothrix lacustris</name>
    <dbReference type="NCBI Taxonomy" id="525917"/>
    <lineage>
        <taxon>Bacteria</taxon>
        <taxon>Pseudomonadati</taxon>
        <taxon>Pseudomonadota</taxon>
        <taxon>Gammaproteobacteria</taxon>
        <taxon>Thiotrichales</taxon>
        <taxon>Thiotrichaceae</taxon>
        <taxon>Thiothrix</taxon>
    </lineage>
</organism>
<dbReference type="AlphaFoldDB" id="A0A1Y1QBX6"/>
<gene>
    <name evidence="2" type="ORF">BWK73_43385</name>
</gene>
<reference evidence="2 3" key="1">
    <citation type="submission" date="2017-01" db="EMBL/GenBank/DDBJ databases">
        <title>Novel large sulfur bacteria in the metagenomes of groundwater-fed chemosynthetic microbial mats in the Lake Huron basin.</title>
        <authorList>
            <person name="Sharrar A.M."/>
            <person name="Flood B.E."/>
            <person name="Bailey J.V."/>
            <person name="Jones D.S."/>
            <person name="Biddanda B."/>
            <person name="Ruberg S.A."/>
            <person name="Marcus D.N."/>
            <person name="Dick G.J."/>
        </authorList>
    </citation>
    <scope>NUCLEOTIDE SEQUENCE [LARGE SCALE GENOMIC DNA]</scope>
    <source>
        <strain evidence="2">A8</strain>
    </source>
</reference>
<proteinExistence type="predicted"/>
<feature type="compositionally biased region" description="Polar residues" evidence="1">
    <location>
        <begin position="1"/>
        <end position="14"/>
    </location>
</feature>
<name>A0A1Y1QBX6_9GAMM</name>
<dbReference type="Proteomes" id="UP000192491">
    <property type="component" value="Unassembled WGS sequence"/>
</dbReference>
<dbReference type="EMBL" id="MTEJ01000506">
    <property type="protein sequence ID" value="OQX02237.1"/>
    <property type="molecule type" value="Genomic_DNA"/>
</dbReference>